<reference evidence="1 2" key="1">
    <citation type="submission" date="2023-07" db="EMBL/GenBank/DDBJ databases">
        <title>Genomic Encyclopedia of Type Strains, Phase IV (KMG-IV): sequencing the most valuable type-strain genomes for metagenomic binning, comparative biology and taxonomic classification.</title>
        <authorList>
            <person name="Goeker M."/>
        </authorList>
    </citation>
    <scope>NUCLEOTIDE SEQUENCE [LARGE SCALE GENOMIC DNA]</scope>
    <source>
        <strain evidence="1 2">DSM 22170</strain>
    </source>
</reference>
<dbReference type="Proteomes" id="UP001185028">
    <property type="component" value="Unassembled WGS sequence"/>
</dbReference>
<evidence type="ECO:0000313" key="1">
    <source>
        <dbReference type="EMBL" id="MDR6243115.1"/>
    </source>
</evidence>
<sequence>MIIDGKILGSIIDKEKEIGEYTLHDLNDVCYIDMFSVNKNQKNRVPRFNSRNLMTTEVRTFEAVKQGLEDVGGNFLQMDTGLLVNFDLVKRILDTPQGLYADFGDGYKVRIADNKDKMPIVKSLMY</sequence>
<protein>
    <submittedName>
        <fullName evidence="1">Uncharacterized protein</fullName>
    </submittedName>
</protein>
<evidence type="ECO:0000313" key="2">
    <source>
        <dbReference type="Proteomes" id="UP001185028"/>
    </source>
</evidence>
<gene>
    <name evidence="1" type="ORF">JOC58_001000</name>
</gene>
<proteinExistence type="predicted"/>
<keyword evidence="2" id="KW-1185">Reference proteome</keyword>
<name>A0ABU1IV44_9BACL</name>
<comment type="caution">
    <text evidence="1">The sequence shown here is derived from an EMBL/GenBank/DDBJ whole genome shotgun (WGS) entry which is preliminary data.</text>
</comment>
<accession>A0ABU1IV44</accession>
<dbReference type="RefSeq" id="WP_188775414.1">
    <property type="nucleotide sequence ID" value="NZ_BMMB01000004.1"/>
</dbReference>
<organism evidence="1 2">
    <name type="scientific">Paenibacillus hunanensis</name>
    <dbReference type="NCBI Taxonomy" id="539262"/>
    <lineage>
        <taxon>Bacteria</taxon>
        <taxon>Bacillati</taxon>
        <taxon>Bacillota</taxon>
        <taxon>Bacilli</taxon>
        <taxon>Bacillales</taxon>
        <taxon>Paenibacillaceae</taxon>
        <taxon>Paenibacillus</taxon>
    </lineage>
</organism>
<dbReference type="EMBL" id="JAVDQH010000003">
    <property type="protein sequence ID" value="MDR6243115.1"/>
    <property type="molecule type" value="Genomic_DNA"/>
</dbReference>